<protein>
    <submittedName>
        <fullName evidence="1">Uncharacterized protein</fullName>
    </submittedName>
</protein>
<organism evidence="1 2">
    <name type="scientific">Dehalobacterium formicoaceticum</name>
    <dbReference type="NCBI Taxonomy" id="51515"/>
    <lineage>
        <taxon>Bacteria</taxon>
        <taxon>Bacillati</taxon>
        <taxon>Bacillota</taxon>
        <taxon>Clostridia</taxon>
        <taxon>Eubacteriales</taxon>
        <taxon>Peptococcaceae</taxon>
        <taxon>Dehalobacterium</taxon>
    </lineage>
</organism>
<comment type="caution">
    <text evidence="1">The sequence shown here is derived from an EMBL/GenBank/DDBJ whole genome shotgun (WGS) entry which is preliminary data.</text>
</comment>
<gene>
    <name evidence="1" type="ORF">NVS47_13340</name>
</gene>
<reference evidence="1 2" key="1">
    <citation type="submission" date="2022-08" db="EMBL/GenBank/DDBJ databases">
        <title>Proteogenomics of the novel Dehalobacterium formicoaceticum strain EZ94 highlights a key role of methyltransferases during anaerobic dichloromethane degradation.</title>
        <authorList>
            <person name="Wasmund K."/>
        </authorList>
    </citation>
    <scope>NUCLEOTIDE SEQUENCE [LARGE SCALE GENOMIC DNA]</scope>
    <source>
        <strain evidence="1 2">EZ94</strain>
    </source>
</reference>
<dbReference type="Proteomes" id="UP001524944">
    <property type="component" value="Unassembled WGS sequence"/>
</dbReference>
<evidence type="ECO:0000313" key="1">
    <source>
        <dbReference type="EMBL" id="MCR6546482.1"/>
    </source>
</evidence>
<evidence type="ECO:0000313" key="2">
    <source>
        <dbReference type="Proteomes" id="UP001524944"/>
    </source>
</evidence>
<proteinExistence type="predicted"/>
<keyword evidence="2" id="KW-1185">Reference proteome</keyword>
<accession>A0ABT1Y6G9</accession>
<dbReference type="RefSeq" id="WP_089610303.1">
    <property type="nucleotide sequence ID" value="NZ_CP022121.1"/>
</dbReference>
<sequence>MEKRWQFKQWYELSGDNTHTIEGAKYKKLIELCFAHATYFSLQWARWTAAIDKQLEQALEPYKVRHLKINHWYRYGAPPENSEFEVPIMNIFIYRASDGAKQVLLSHTNTLFLGLEKKETLMTLEDLCFFHEDELFFGTVSHEGICSAKGLSEQFIIELLKLGDWEETNADPLEILSLKGLL</sequence>
<name>A0ABT1Y6G9_9FIRM</name>
<dbReference type="EMBL" id="JANPWE010000007">
    <property type="protein sequence ID" value="MCR6546482.1"/>
    <property type="molecule type" value="Genomic_DNA"/>
</dbReference>